<keyword evidence="2" id="KW-1185">Reference proteome</keyword>
<reference evidence="1" key="1">
    <citation type="submission" date="2022-03" db="EMBL/GenBank/DDBJ databases">
        <title>Genome Identification and Characterization of new species Bdellovibrio reynosense LBG001 sp. nov. from a Mexico soil sample.</title>
        <authorList>
            <person name="Camilli A."/>
            <person name="Ajao Y."/>
            <person name="Guo X."/>
        </authorList>
    </citation>
    <scope>NUCLEOTIDE SEQUENCE</scope>
    <source>
        <strain evidence="1">LBG001</strain>
    </source>
</reference>
<proteinExistence type="predicted"/>
<evidence type="ECO:0000313" key="2">
    <source>
        <dbReference type="Proteomes" id="UP000830116"/>
    </source>
</evidence>
<protein>
    <recommendedName>
        <fullName evidence="3">Methyltransferase type 11 domain-containing protein</fullName>
    </recommendedName>
</protein>
<dbReference type="RefSeq" id="WP_243537218.1">
    <property type="nucleotide sequence ID" value="NZ_CP093442.1"/>
</dbReference>
<evidence type="ECO:0000313" key="1">
    <source>
        <dbReference type="EMBL" id="UOF00997.1"/>
    </source>
</evidence>
<sequence>MKLNLGCGFQKKEGFVNVDISAGCNADVVLDCATEKWPWADSSVDEVHFDFSLEQMGESKKDLQCILQELYRVCKNDAVIKIVFIHPRHDQFELNPLCSHRLSPEFFNLLSVSNNLSMIANGSFDTSLGLAWGVNFNMARHKYLVTSQLGQEMEAGRISEDQIRQRIPFDNNICHAVEVDLTVIKNVIEIPVT</sequence>
<dbReference type="EMBL" id="CP093442">
    <property type="protein sequence ID" value="UOF00997.1"/>
    <property type="molecule type" value="Genomic_DNA"/>
</dbReference>
<evidence type="ECO:0008006" key="3">
    <source>
        <dbReference type="Google" id="ProtNLM"/>
    </source>
</evidence>
<accession>A0ABY4C7M8</accession>
<dbReference type="InterPro" id="IPR029063">
    <property type="entry name" value="SAM-dependent_MTases_sf"/>
</dbReference>
<name>A0ABY4C7M8_9BACT</name>
<dbReference type="SUPFAM" id="SSF53335">
    <property type="entry name" value="S-adenosyl-L-methionine-dependent methyltransferases"/>
    <property type="match status" value="1"/>
</dbReference>
<organism evidence="1 2">
    <name type="scientific">Bdellovibrio reynosensis</name>
    <dbReference type="NCBI Taxonomy" id="2835041"/>
    <lineage>
        <taxon>Bacteria</taxon>
        <taxon>Pseudomonadati</taxon>
        <taxon>Bdellovibrionota</taxon>
        <taxon>Bdellovibrionia</taxon>
        <taxon>Bdellovibrionales</taxon>
        <taxon>Pseudobdellovibrionaceae</taxon>
        <taxon>Bdellovibrio</taxon>
    </lineage>
</organism>
<dbReference type="Gene3D" id="3.40.50.150">
    <property type="entry name" value="Vaccinia Virus protein VP39"/>
    <property type="match status" value="1"/>
</dbReference>
<gene>
    <name evidence="1" type="ORF">MNR06_14950</name>
</gene>
<dbReference type="Proteomes" id="UP000830116">
    <property type="component" value="Chromosome"/>
</dbReference>